<proteinExistence type="predicted"/>
<reference evidence="1" key="1">
    <citation type="journal article" date="2021" name="Proc. Natl. Acad. Sci. U.S.A.">
        <title>A Catalog of Tens of Thousands of Viruses from Human Metagenomes Reveals Hidden Associations with Chronic Diseases.</title>
        <authorList>
            <person name="Tisza M.J."/>
            <person name="Buck C.B."/>
        </authorList>
    </citation>
    <scope>NUCLEOTIDE SEQUENCE</scope>
    <source>
        <strain evidence="1">Ctbvd11</strain>
    </source>
</reference>
<name>A0A8S5QE40_9CAUD</name>
<organism evidence="1">
    <name type="scientific">Siphoviridae sp. ctbvd11</name>
    <dbReference type="NCBI Taxonomy" id="2825567"/>
    <lineage>
        <taxon>Viruses</taxon>
        <taxon>Duplodnaviria</taxon>
        <taxon>Heunggongvirae</taxon>
        <taxon>Uroviricota</taxon>
        <taxon>Caudoviricetes</taxon>
    </lineage>
</organism>
<accession>A0A8S5QE40</accession>
<sequence length="47" mass="5438">MLHPSGSESLVGDKRRKEDKKVLRIYFANKTNVKNAPKSAIKVHFIW</sequence>
<dbReference type="EMBL" id="BK015636">
    <property type="protein sequence ID" value="DAE17139.1"/>
    <property type="molecule type" value="Genomic_DNA"/>
</dbReference>
<evidence type="ECO:0000313" key="1">
    <source>
        <dbReference type="EMBL" id="DAE17139.1"/>
    </source>
</evidence>
<protein>
    <submittedName>
        <fullName evidence="1">Uncharacterized protein</fullName>
    </submittedName>
</protein>